<keyword evidence="8 9" id="KW-0051">Antiviral defense</keyword>
<evidence type="ECO:0000256" key="5">
    <source>
        <dbReference type="ARBA" id="ARBA00022759"/>
    </source>
</evidence>
<protein>
    <recommendedName>
        <fullName evidence="9">CRISPR-associated endoribonuclease Cas2</fullName>
        <ecNumber evidence="9">3.1.-.-</ecNumber>
    </recommendedName>
</protein>
<comment type="cofactor">
    <cofactor evidence="1 9">
        <name>Mg(2+)</name>
        <dbReference type="ChEBI" id="CHEBI:18420"/>
    </cofactor>
</comment>
<comment type="subunit">
    <text evidence="9">Homodimer, forms a heterotetramer with a Cas1 homodimer.</text>
</comment>
<dbReference type="InterPro" id="IPR021127">
    <property type="entry name" value="CRISPR_associated_Cas2"/>
</dbReference>
<comment type="function">
    <text evidence="9">CRISPR (clustered regularly interspaced short palindromic repeat), is an adaptive immune system that provides protection against mobile genetic elements (viruses, transposable elements and conjugative plasmids). CRISPR clusters contain sequences complementary to antecedent mobile elements and target invading nucleic acids. CRISPR clusters are transcribed and processed into CRISPR RNA (crRNA). Functions as a ssRNA-specific endoribonuclease. Involved in the integration of spacer DNA into the CRISPR cassette.</text>
</comment>
<evidence type="ECO:0000256" key="6">
    <source>
        <dbReference type="ARBA" id="ARBA00022801"/>
    </source>
</evidence>
<dbReference type="EMBL" id="JANGEW010000015">
    <property type="protein sequence ID" value="MCQ5343072.1"/>
    <property type="molecule type" value="Genomic_DNA"/>
</dbReference>
<accession>A0ABT1ST63</accession>
<evidence type="ECO:0000256" key="1">
    <source>
        <dbReference type="ARBA" id="ARBA00001946"/>
    </source>
</evidence>
<proteinExistence type="inferred from homology"/>
<keyword evidence="11" id="KW-1185">Reference proteome</keyword>
<evidence type="ECO:0000256" key="4">
    <source>
        <dbReference type="ARBA" id="ARBA00022723"/>
    </source>
</evidence>
<dbReference type="SUPFAM" id="SSF143430">
    <property type="entry name" value="TTP0101/SSO1404-like"/>
    <property type="match status" value="1"/>
</dbReference>
<comment type="caution">
    <text evidence="10">The sequence shown here is derived from an EMBL/GenBank/DDBJ whole genome shotgun (WGS) entry which is preliminary data.</text>
</comment>
<comment type="similarity">
    <text evidence="2 9">Belongs to the CRISPR-associated endoribonuclease Cas2 protein family.</text>
</comment>
<keyword evidence="4 9" id="KW-0479">Metal-binding</keyword>
<evidence type="ECO:0000313" key="11">
    <source>
        <dbReference type="Proteomes" id="UP001206692"/>
    </source>
</evidence>
<dbReference type="CDD" id="cd09725">
    <property type="entry name" value="Cas2_I_II_III"/>
    <property type="match status" value="1"/>
</dbReference>
<keyword evidence="5 9" id="KW-0255">Endonuclease</keyword>
<evidence type="ECO:0000256" key="2">
    <source>
        <dbReference type="ARBA" id="ARBA00009959"/>
    </source>
</evidence>
<dbReference type="EC" id="3.1.-.-" evidence="9"/>
<feature type="binding site" evidence="9">
    <location>
        <position position="8"/>
    </location>
    <ligand>
        <name>Mg(2+)</name>
        <dbReference type="ChEBI" id="CHEBI:18420"/>
        <note>catalytic</note>
    </ligand>
</feature>
<dbReference type="RefSeq" id="WP_062412436.1">
    <property type="nucleotide sequence ID" value="NZ_JAJCIO010000006.1"/>
</dbReference>
<evidence type="ECO:0000256" key="3">
    <source>
        <dbReference type="ARBA" id="ARBA00022722"/>
    </source>
</evidence>
<keyword evidence="6 9" id="KW-0378">Hydrolase</keyword>
<name>A0ABT1ST63_9FIRM</name>
<evidence type="ECO:0000256" key="9">
    <source>
        <dbReference type="HAMAP-Rule" id="MF_01471"/>
    </source>
</evidence>
<dbReference type="PANTHER" id="PTHR34405:SF3">
    <property type="entry name" value="CRISPR-ASSOCIATED ENDORIBONUCLEASE CAS2 3"/>
    <property type="match status" value="1"/>
</dbReference>
<dbReference type="Gene3D" id="3.30.70.240">
    <property type="match status" value="1"/>
</dbReference>
<dbReference type="Pfam" id="PF09827">
    <property type="entry name" value="CRISPR_Cas2"/>
    <property type="match status" value="1"/>
</dbReference>
<evidence type="ECO:0000256" key="8">
    <source>
        <dbReference type="ARBA" id="ARBA00023118"/>
    </source>
</evidence>
<gene>
    <name evidence="9 10" type="primary">cas2</name>
    <name evidence="10" type="ORF">NE675_08570</name>
</gene>
<dbReference type="InterPro" id="IPR019199">
    <property type="entry name" value="Virulence_VapD/CRISPR_Cas2"/>
</dbReference>
<evidence type="ECO:0000313" key="10">
    <source>
        <dbReference type="EMBL" id="MCQ5343072.1"/>
    </source>
</evidence>
<keyword evidence="7 9" id="KW-0460">Magnesium</keyword>
<sequence length="91" mass="10441">MRYLICYDIADTKLRTKVAKYLEGFAFRIQYSVFMCENTEKGMAEVYKRLIVLTHDASKKAILIVPLCRSCESKMKTLGTAIESETYCIIA</sequence>
<dbReference type="Proteomes" id="UP001206692">
    <property type="component" value="Unassembled WGS sequence"/>
</dbReference>
<evidence type="ECO:0000256" key="7">
    <source>
        <dbReference type="ARBA" id="ARBA00022842"/>
    </source>
</evidence>
<reference evidence="10 11" key="1">
    <citation type="submission" date="2022-06" db="EMBL/GenBank/DDBJ databases">
        <title>Isolation of gut microbiota from human fecal samples.</title>
        <authorList>
            <person name="Pamer E.G."/>
            <person name="Barat B."/>
            <person name="Waligurski E."/>
            <person name="Medina S."/>
            <person name="Paddock L."/>
            <person name="Mostad J."/>
        </authorList>
    </citation>
    <scope>NUCLEOTIDE SEQUENCE [LARGE SCALE GENOMIC DNA]</scope>
    <source>
        <strain evidence="10 11">DFI.1.1</strain>
    </source>
</reference>
<dbReference type="GO" id="GO:0004519">
    <property type="term" value="F:endonuclease activity"/>
    <property type="evidence" value="ECO:0007669"/>
    <property type="project" value="UniProtKB-KW"/>
</dbReference>
<dbReference type="PANTHER" id="PTHR34405">
    <property type="entry name" value="CRISPR-ASSOCIATED ENDORIBONUCLEASE CAS2"/>
    <property type="match status" value="1"/>
</dbReference>
<dbReference type="HAMAP" id="MF_01471">
    <property type="entry name" value="Cas2"/>
    <property type="match status" value="1"/>
</dbReference>
<organism evidence="10 11">
    <name type="scientific">Megasphaera massiliensis</name>
    <dbReference type="NCBI Taxonomy" id="1232428"/>
    <lineage>
        <taxon>Bacteria</taxon>
        <taxon>Bacillati</taxon>
        <taxon>Bacillota</taxon>
        <taxon>Negativicutes</taxon>
        <taxon>Veillonellales</taxon>
        <taxon>Veillonellaceae</taxon>
        <taxon>Megasphaera</taxon>
    </lineage>
</organism>
<dbReference type="NCBIfam" id="TIGR01573">
    <property type="entry name" value="cas2"/>
    <property type="match status" value="1"/>
</dbReference>
<keyword evidence="3 9" id="KW-0540">Nuclease</keyword>